<evidence type="ECO:0000313" key="3">
    <source>
        <dbReference type="Proteomes" id="UP000218606"/>
    </source>
</evidence>
<dbReference type="RefSeq" id="WP_096872593.1">
    <property type="nucleotide sequence ID" value="NZ_CP010715.1"/>
</dbReference>
<evidence type="ECO:0000256" key="1">
    <source>
        <dbReference type="SAM" id="Phobius"/>
    </source>
</evidence>
<evidence type="ECO:0000313" key="2">
    <source>
        <dbReference type="EMBL" id="ATG44638.1"/>
    </source>
</evidence>
<gene>
    <name evidence="2" type="ORF">PhaeoP13_02731</name>
</gene>
<reference evidence="2 3" key="1">
    <citation type="journal article" date="2017" name="Front. Microbiol.">
        <title>Phaeobacter piscinae sp. nov., a species of the Roseobacter group and potential aquaculture probiont.</title>
        <authorList>
            <person name="Sonnenschein E.C."/>
            <person name="Phippen C.B.W."/>
            <person name="Nielsen K.F."/>
            <person name="Mateiu R.V."/>
            <person name="Melchiorsen J."/>
            <person name="Gram L."/>
            <person name="Overmann J."/>
            <person name="Freese H.M."/>
        </authorList>
    </citation>
    <scope>NUCLEOTIDE SEQUENCE [LARGE SCALE GENOMIC DNA]</scope>
    <source>
        <strain evidence="2 3">P13</strain>
    </source>
</reference>
<keyword evidence="1" id="KW-0472">Membrane</keyword>
<feature type="transmembrane region" description="Helical" evidence="1">
    <location>
        <begin position="152"/>
        <end position="170"/>
    </location>
</feature>
<proteinExistence type="predicted"/>
<protein>
    <recommendedName>
        <fullName evidence="4">DUF1523 domain-containing protein</fullName>
    </recommendedName>
</protein>
<name>A0AAN1GSY3_9RHOB</name>
<dbReference type="Pfam" id="PF07509">
    <property type="entry name" value="DUF1523"/>
    <property type="match status" value="1"/>
</dbReference>
<dbReference type="EMBL" id="CP010767">
    <property type="protein sequence ID" value="ATG44638.1"/>
    <property type="molecule type" value="Genomic_DNA"/>
</dbReference>
<sequence>MRYIKWVFILTIWLLAGAFLHYTLPQNDVVRVVKTEVRRVDFGENSIFWAQQDTAQESATSVNRDVRFVEAFLPNGRPIVYRNEDTGWGWPPYFKLDSSNLQAELTDLASTKADPQWVLLRHYGWRNEFLSIFPNAVAVKPVSGPEYSQVNWLNIIFLTMLAAVIWALYVRWRRFRRARIDPMVENVEDSLYAAGDALSERRGRFRRWLDSWKQK</sequence>
<dbReference type="InterPro" id="IPR011088">
    <property type="entry name" value="Phage_phiNM3_A0EWY4"/>
</dbReference>
<dbReference type="Proteomes" id="UP000218606">
    <property type="component" value="Chromosome"/>
</dbReference>
<organism evidence="2 3">
    <name type="scientific">Phaeobacter piscinae</name>
    <dbReference type="NCBI Taxonomy" id="1580596"/>
    <lineage>
        <taxon>Bacteria</taxon>
        <taxon>Pseudomonadati</taxon>
        <taxon>Pseudomonadota</taxon>
        <taxon>Alphaproteobacteria</taxon>
        <taxon>Rhodobacterales</taxon>
        <taxon>Roseobacteraceae</taxon>
        <taxon>Phaeobacter</taxon>
    </lineage>
</organism>
<accession>A0AAN1GSY3</accession>
<keyword evidence="1" id="KW-0812">Transmembrane</keyword>
<keyword evidence="1" id="KW-1133">Transmembrane helix</keyword>
<evidence type="ECO:0008006" key="4">
    <source>
        <dbReference type="Google" id="ProtNLM"/>
    </source>
</evidence>
<dbReference type="AlphaFoldDB" id="A0AAN1GSY3"/>